<feature type="compositionally biased region" description="Acidic residues" evidence="1">
    <location>
        <begin position="450"/>
        <end position="459"/>
    </location>
</feature>
<feature type="compositionally biased region" description="Low complexity" evidence="1">
    <location>
        <begin position="296"/>
        <end position="305"/>
    </location>
</feature>
<feature type="region of interest" description="Disordered" evidence="1">
    <location>
        <begin position="443"/>
        <end position="474"/>
    </location>
</feature>
<keyword evidence="3" id="KW-1185">Reference proteome</keyword>
<accession>A0A9W8X7C2</accession>
<dbReference type="EMBL" id="JAPEUV010000005">
    <property type="protein sequence ID" value="KAJ4342728.1"/>
    <property type="molecule type" value="Genomic_DNA"/>
</dbReference>
<proteinExistence type="predicted"/>
<gene>
    <name evidence="2" type="ORF">N0V87_000937</name>
</gene>
<dbReference type="Proteomes" id="UP001140562">
    <property type="component" value="Unassembled WGS sequence"/>
</dbReference>
<feature type="compositionally biased region" description="Basic residues" evidence="1">
    <location>
        <begin position="700"/>
        <end position="710"/>
    </location>
</feature>
<evidence type="ECO:0000256" key="1">
    <source>
        <dbReference type="SAM" id="MobiDB-lite"/>
    </source>
</evidence>
<protein>
    <submittedName>
        <fullName evidence="2">Uncharacterized protein</fullName>
    </submittedName>
</protein>
<evidence type="ECO:0000313" key="3">
    <source>
        <dbReference type="Proteomes" id="UP001140562"/>
    </source>
</evidence>
<dbReference type="AlphaFoldDB" id="A0A9W8X7C2"/>
<feature type="compositionally biased region" description="Basic residues" evidence="1">
    <location>
        <begin position="307"/>
        <end position="317"/>
    </location>
</feature>
<feature type="region of interest" description="Disordered" evidence="1">
    <location>
        <begin position="294"/>
        <end position="369"/>
    </location>
</feature>
<organism evidence="2 3">
    <name type="scientific">Didymella glomerata</name>
    <dbReference type="NCBI Taxonomy" id="749621"/>
    <lineage>
        <taxon>Eukaryota</taxon>
        <taxon>Fungi</taxon>
        <taxon>Dikarya</taxon>
        <taxon>Ascomycota</taxon>
        <taxon>Pezizomycotina</taxon>
        <taxon>Dothideomycetes</taxon>
        <taxon>Pleosporomycetidae</taxon>
        <taxon>Pleosporales</taxon>
        <taxon>Pleosporineae</taxon>
        <taxon>Didymellaceae</taxon>
        <taxon>Didymella</taxon>
    </lineage>
</organism>
<feature type="region of interest" description="Disordered" evidence="1">
    <location>
        <begin position="680"/>
        <end position="710"/>
    </location>
</feature>
<reference evidence="2" key="1">
    <citation type="submission" date="2022-10" db="EMBL/GenBank/DDBJ databases">
        <title>Tapping the CABI collections for fungal endophytes: first genome assemblies for Collariella, Neodidymelliopsis, Ascochyta clinopodiicola, Didymella pomorum, Didymosphaeria variabile, Neocosmospora piperis and Neocucurbitaria cava.</title>
        <authorList>
            <person name="Hill R."/>
        </authorList>
    </citation>
    <scope>NUCLEOTIDE SEQUENCE</scope>
    <source>
        <strain evidence="2">IMI 360193</strain>
    </source>
</reference>
<feature type="region of interest" description="Disordered" evidence="1">
    <location>
        <begin position="608"/>
        <end position="640"/>
    </location>
</feature>
<name>A0A9W8X7C2_9PLEO</name>
<dbReference type="OrthoDB" id="3799259at2759"/>
<feature type="region of interest" description="Disordered" evidence="1">
    <location>
        <begin position="525"/>
        <end position="549"/>
    </location>
</feature>
<sequence length="710" mass="79888">MPNAPVASIANLRDIFSRPERDRIPNELKQTLSLLNLKSFTELEERFLATTAFLVPWAVFRDSYLLINKPCVTGPTIISRLDILWFYTQFDESVRRHDPRIEKPGTHFEIDKTQWGHADHEKHLYAWLLQTFCVGKAYSPFRFRYFELRNACTAWVEVFVPIINAVRASYSVKGRRHYGRLALFIEDRCPSRLAFPEGNVSMPIGVINSPTPFRVLSKPTHLRGASQTVLSKNNYDEAEKELRDVYPQYGGLLERPKFKHRMNEWLAIQRERAAHRKTIVKPEVVQYVPKYQPEVAQGSQAASAGRSPKKSSLKKKGSTSPIKQYTDSIRRSFSVKVGGNRMGKTEPQSPLSPTRPKTPKTPKRPMIPYGKYSYVPRIANEEPKSPLHGVTRRIDIPESDDEDNEITAESSAAWPLPATRLPHPKLPEHRLSETSVYTTIHHSSPYSQDASEDADEGEDPVWSPMGAPSAIPRPLKKISEEAKRSSPEPVLEAKKLFSEVRYPSYEGNGYKDEISLTNLHAMNGSAGGESADSEIIPPKPRSRLPAPIKLPPPYVTPRELRAASHDTYLNAIAPKPPAAPQGPVGYTDTAWPIANNLWGRRVQLASDIAPPIPTKSPERRLRSEQLPHERTPGPQGLVHPALRENGTEREIMRIVSEENIRAALGGLTPQSSIEDIHARTKAPTRVASPPRLETYNSHMFPRKNGRPNGS</sequence>
<comment type="caution">
    <text evidence="2">The sequence shown here is derived from an EMBL/GenBank/DDBJ whole genome shotgun (WGS) entry which is preliminary data.</text>
</comment>
<evidence type="ECO:0000313" key="2">
    <source>
        <dbReference type="EMBL" id="KAJ4342728.1"/>
    </source>
</evidence>
<feature type="compositionally biased region" description="Basic and acidic residues" evidence="1">
    <location>
        <begin position="616"/>
        <end position="631"/>
    </location>
</feature>